<dbReference type="PANTHER" id="PTHR33076">
    <property type="entry name" value="NON-SPECIFIC LIPID-TRANSFER PROTEIN 2-RELATED"/>
    <property type="match status" value="1"/>
</dbReference>
<dbReference type="STRING" id="3708.A0A078JH25"/>
<reference evidence="4" key="3">
    <citation type="submission" date="2021-01" db="EMBL/GenBank/DDBJ databases">
        <authorList>
            <consortium name="Genoscope - CEA"/>
            <person name="William W."/>
        </authorList>
    </citation>
    <scope>NUCLEOTIDE SEQUENCE</scope>
</reference>
<evidence type="ECO:0000256" key="3">
    <source>
        <dbReference type="SAM" id="SignalP"/>
    </source>
</evidence>
<keyword evidence="6" id="KW-1185">Reference proteome</keyword>
<dbReference type="EMBL" id="LK034620">
    <property type="protein sequence ID" value="CDY65001.1"/>
    <property type="molecule type" value="Genomic_DNA"/>
</dbReference>
<proteinExistence type="inferred from homology"/>
<comment type="similarity">
    <text evidence="1">Belongs to the plant LTP family.</text>
</comment>
<dbReference type="GO" id="GO:0008289">
    <property type="term" value="F:lipid binding"/>
    <property type="evidence" value="ECO:0007669"/>
    <property type="project" value="InterPro"/>
</dbReference>
<dbReference type="Gene3D" id="1.10.110.10">
    <property type="entry name" value="Plant lipid-transfer and hydrophobic proteins"/>
    <property type="match status" value="1"/>
</dbReference>
<evidence type="ECO:0000313" key="4">
    <source>
        <dbReference type="EMBL" id="CAF1920654.1"/>
    </source>
</evidence>
<dbReference type="PRINTS" id="PR00382">
    <property type="entry name" value="LIPIDTRNSFER"/>
</dbReference>
<feature type="compositionally biased region" description="Low complexity" evidence="2">
    <location>
        <begin position="159"/>
        <end position="171"/>
    </location>
</feature>
<reference evidence="5 6" key="1">
    <citation type="journal article" date="2014" name="Science">
        <title>Plant genetics. Early allopolyploid evolution in the post-Neolithic Brassica napus oilseed genome.</title>
        <authorList>
            <person name="Chalhoub B."/>
            <person name="Denoeud F."/>
            <person name="Liu S."/>
            <person name="Parkin I.A."/>
            <person name="Tang H."/>
            <person name="Wang X."/>
            <person name="Chiquet J."/>
            <person name="Belcram H."/>
            <person name="Tong C."/>
            <person name="Samans B."/>
            <person name="Correa M."/>
            <person name="Da Silva C."/>
            <person name="Just J."/>
            <person name="Falentin C."/>
            <person name="Koh C.S."/>
            <person name="Le Clainche I."/>
            <person name="Bernard M."/>
            <person name="Bento P."/>
            <person name="Noel B."/>
            <person name="Labadie K."/>
            <person name="Alberti A."/>
            <person name="Charles M."/>
            <person name="Arnaud D."/>
            <person name="Guo H."/>
            <person name="Daviaud C."/>
            <person name="Alamery S."/>
            <person name="Jabbari K."/>
            <person name="Zhao M."/>
            <person name="Edger P.P."/>
            <person name="Chelaifa H."/>
            <person name="Tack D."/>
            <person name="Lassalle G."/>
            <person name="Mestiri I."/>
            <person name="Schnel N."/>
            <person name="Le Paslier M.C."/>
            <person name="Fan G."/>
            <person name="Renault V."/>
            <person name="Bayer P.E."/>
            <person name="Golicz A.A."/>
            <person name="Manoli S."/>
            <person name="Lee T.H."/>
            <person name="Thi V.H."/>
            <person name="Chalabi S."/>
            <person name="Hu Q."/>
            <person name="Fan C."/>
            <person name="Tollenaere R."/>
            <person name="Lu Y."/>
            <person name="Battail C."/>
            <person name="Shen J."/>
            <person name="Sidebottom C.H."/>
            <person name="Wang X."/>
            <person name="Canaguier A."/>
            <person name="Chauveau A."/>
            <person name="Berard A."/>
            <person name="Deniot G."/>
            <person name="Guan M."/>
            <person name="Liu Z."/>
            <person name="Sun F."/>
            <person name="Lim Y.P."/>
            <person name="Lyons E."/>
            <person name="Town C.D."/>
            <person name="Bancroft I."/>
            <person name="Wang X."/>
            <person name="Meng J."/>
            <person name="Ma J."/>
            <person name="Pires J.C."/>
            <person name="King G.J."/>
            <person name="Brunel D."/>
            <person name="Delourme R."/>
            <person name="Renard M."/>
            <person name="Aury J.M."/>
            <person name="Adams K.L."/>
            <person name="Batley J."/>
            <person name="Snowdon R.J."/>
            <person name="Tost J."/>
            <person name="Edwards D."/>
            <person name="Zhou Y."/>
            <person name="Hua W."/>
            <person name="Sharpe A.G."/>
            <person name="Paterson A.H."/>
            <person name="Guan C."/>
            <person name="Wincker P."/>
        </authorList>
    </citation>
    <scope>NUCLEOTIDE SEQUENCE [LARGE SCALE GENOMIC DNA]</scope>
    <source>
        <strain evidence="6">cv. Darmor-bzh</strain>
    </source>
</reference>
<reference evidence="5" key="2">
    <citation type="submission" date="2014-06" db="EMBL/GenBank/DDBJ databases">
        <authorList>
            <person name="Genoscope - CEA"/>
        </authorList>
    </citation>
    <scope>NUCLEOTIDE SEQUENCE</scope>
</reference>
<dbReference type="OMA" id="FPEICHI"/>
<dbReference type="InterPro" id="IPR000528">
    <property type="entry name" value="Plant_nsLTP"/>
</dbReference>
<dbReference type="AlphaFoldDB" id="A0A078JH25"/>
<evidence type="ECO:0000256" key="1">
    <source>
        <dbReference type="ARBA" id="ARBA00009748"/>
    </source>
</evidence>
<dbReference type="EMBL" id="HG994366">
    <property type="protein sequence ID" value="CAF1920654.1"/>
    <property type="molecule type" value="Genomic_DNA"/>
</dbReference>
<evidence type="ECO:0000313" key="5">
    <source>
        <dbReference type="EMBL" id="CDY65001.1"/>
    </source>
</evidence>
<feature type="signal peptide" evidence="3">
    <location>
        <begin position="1"/>
        <end position="22"/>
    </location>
</feature>
<feature type="compositionally biased region" description="Basic residues" evidence="2">
    <location>
        <begin position="140"/>
        <end position="149"/>
    </location>
</feature>
<evidence type="ECO:0000313" key="6">
    <source>
        <dbReference type="Proteomes" id="UP000028999"/>
    </source>
</evidence>
<name>A0A078JH25_BRANA</name>
<dbReference type="Proteomes" id="UP000028999">
    <property type="component" value="Unassembled WGS sequence"/>
</dbReference>
<dbReference type="Gramene" id="CDY65001">
    <property type="protein sequence ID" value="CDY65001"/>
    <property type="gene ID" value="GSBRNA2T00043997001"/>
</dbReference>
<evidence type="ECO:0000256" key="2">
    <source>
        <dbReference type="SAM" id="MobiDB-lite"/>
    </source>
</evidence>
<accession>A0A078JH25</accession>
<dbReference type="PaxDb" id="3708-A0A078JH25"/>
<gene>
    <name evidence="5" type="primary">BnaC02g48310D</name>
    <name evidence="4" type="ORF">DARMORV10_C02P56630.1</name>
    <name evidence="5" type="ORF">GSBRNA2T00043997001</name>
</gene>
<dbReference type="SMR" id="A0A078JH25"/>
<keyword evidence="3" id="KW-0732">Signal</keyword>
<dbReference type="InterPro" id="IPR036312">
    <property type="entry name" value="Bifun_inhib/LTP/seed_sf"/>
</dbReference>
<sequence>MSNSAFIVFIVLMTIFSQIFHAKTVGSITCGTAKDILKPCLRGVFAQMPDDECCNAIVSANRQAIGTPARQALCECYKDAVKSTPYRKIINFPEICHIPQAVPISPLVDCKRIVGLAMGRENVQAGRKTQRQKNEEKKLDRAKKRVKRAGRLDEHNQVRSAQSASRPSSTSWTDCQSAQLSWVECLAVELVGRAWGWL</sequence>
<dbReference type="Proteomes" id="UP001295469">
    <property type="component" value="Chromosome C02"/>
</dbReference>
<dbReference type="GO" id="GO:0006869">
    <property type="term" value="P:lipid transport"/>
    <property type="evidence" value="ECO:0007669"/>
    <property type="project" value="InterPro"/>
</dbReference>
<organism evidence="5 6">
    <name type="scientific">Brassica napus</name>
    <name type="common">Rape</name>
    <dbReference type="NCBI Taxonomy" id="3708"/>
    <lineage>
        <taxon>Eukaryota</taxon>
        <taxon>Viridiplantae</taxon>
        <taxon>Streptophyta</taxon>
        <taxon>Embryophyta</taxon>
        <taxon>Tracheophyta</taxon>
        <taxon>Spermatophyta</taxon>
        <taxon>Magnoliopsida</taxon>
        <taxon>eudicotyledons</taxon>
        <taxon>Gunneridae</taxon>
        <taxon>Pentapetalae</taxon>
        <taxon>rosids</taxon>
        <taxon>malvids</taxon>
        <taxon>Brassicales</taxon>
        <taxon>Brassicaceae</taxon>
        <taxon>Brassiceae</taxon>
        <taxon>Brassica</taxon>
    </lineage>
</organism>
<dbReference type="SUPFAM" id="SSF47699">
    <property type="entry name" value="Bifunctional inhibitor/lipid-transfer protein/seed storage 2S albumin"/>
    <property type="match status" value="1"/>
</dbReference>
<protein>
    <submittedName>
        <fullName evidence="4">(rape) hypothetical protein</fullName>
    </submittedName>
    <submittedName>
        <fullName evidence="5">BnaC02g48310D protein</fullName>
    </submittedName>
</protein>
<feature type="chain" id="PRO_5040562368" evidence="3">
    <location>
        <begin position="23"/>
        <end position="198"/>
    </location>
</feature>
<feature type="region of interest" description="Disordered" evidence="2">
    <location>
        <begin position="124"/>
        <end position="171"/>
    </location>
</feature>